<evidence type="ECO:0000259" key="1">
    <source>
        <dbReference type="PROSITE" id="PS50943"/>
    </source>
</evidence>
<dbReference type="SUPFAM" id="SSF47413">
    <property type="entry name" value="lambda repressor-like DNA-binding domains"/>
    <property type="match status" value="1"/>
</dbReference>
<evidence type="ECO:0000313" key="2">
    <source>
        <dbReference type="EMBL" id="MBI4725614.1"/>
    </source>
</evidence>
<dbReference type="PROSITE" id="PS50943">
    <property type="entry name" value="HTH_CROC1"/>
    <property type="match status" value="1"/>
</dbReference>
<sequence>MISFIYFCLYVFKTLGLKIRGLRKARGLTQEQLAEKCNLSVHHISGMGKRLACAFHRHIGEFVGFFEMLR</sequence>
<name>A0A933MIG9_UNCT6</name>
<organism evidence="2 3">
    <name type="scientific">candidate division TA06 bacterium</name>
    <dbReference type="NCBI Taxonomy" id="2250710"/>
    <lineage>
        <taxon>Bacteria</taxon>
        <taxon>Bacteria division TA06</taxon>
    </lineage>
</organism>
<proteinExistence type="predicted"/>
<dbReference type="Gene3D" id="1.10.260.40">
    <property type="entry name" value="lambda repressor-like DNA-binding domains"/>
    <property type="match status" value="1"/>
</dbReference>
<dbReference type="Proteomes" id="UP000736328">
    <property type="component" value="Unassembled WGS sequence"/>
</dbReference>
<protein>
    <submittedName>
        <fullName evidence="2">Helix-turn-helix transcriptional regulator</fullName>
    </submittedName>
</protein>
<dbReference type="GO" id="GO:0003677">
    <property type="term" value="F:DNA binding"/>
    <property type="evidence" value="ECO:0007669"/>
    <property type="project" value="InterPro"/>
</dbReference>
<dbReference type="AlphaFoldDB" id="A0A933MIG9"/>
<gene>
    <name evidence="2" type="ORF">HY768_00040</name>
</gene>
<comment type="caution">
    <text evidence="2">The sequence shown here is derived from an EMBL/GenBank/DDBJ whole genome shotgun (WGS) entry which is preliminary data.</text>
</comment>
<dbReference type="InterPro" id="IPR001387">
    <property type="entry name" value="Cro/C1-type_HTH"/>
</dbReference>
<dbReference type="CDD" id="cd00093">
    <property type="entry name" value="HTH_XRE"/>
    <property type="match status" value="1"/>
</dbReference>
<reference evidence="2" key="1">
    <citation type="submission" date="2020-07" db="EMBL/GenBank/DDBJ databases">
        <title>Huge and variable diversity of episymbiotic CPR bacteria and DPANN archaea in groundwater ecosystems.</title>
        <authorList>
            <person name="He C.Y."/>
            <person name="Keren R."/>
            <person name="Whittaker M."/>
            <person name="Farag I.F."/>
            <person name="Doudna J."/>
            <person name="Cate J.H.D."/>
            <person name="Banfield J.F."/>
        </authorList>
    </citation>
    <scope>NUCLEOTIDE SEQUENCE</scope>
    <source>
        <strain evidence="2">NC_groundwater_1520_Pr4_B-0.1um_53_5</strain>
    </source>
</reference>
<dbReference type="Pfam" id="PF01381">
    <property type="entry name" value="HTH_3"/>
    <property type="match status" value="1"/>
</dbReference>
<dbReference type="EMBL" id="JACQXR010000001">
    <property type="protein sequence ID" value="MBI4725614.1"/>
    <property type="molecule type" value="Genomic_DNA"/>
</dbReference>
<feature type="domain" description="HTH cro/C1-type" evidence="1">
    <location>
        <begin position="19"/>
        <end position="45"/>
    </location>
</feature>
<dbReference type="InterPro" id="IPR010982">
    <property type="entry name" value="Lambda_DNA-bd_dom_sf"/>
</dbReference>
<evidence type="ECO:0000313" key="3">
    <source>
        <dbReference type="Proteomes" id="UP000736328"/>
    </source>
</evidence>
<accession>A0A933MIG9</accession>